<keyword evidence="5" id="KW-0862">Zinc</keyword>
<evidence type="ECO:0000256" key="5">
    <source>
        <dbReference type="ARBA" id="ARBA00022833"/>
    </source>
</evidence>
<dbReference type="CDD" id="cd06229">
    <property type="entry name" value="M14_Endopeptidase_I"/>
    <property type="match status" value="1"/>
</dbReference>
<evidence type="ECO:0000313" key="11">
    <source>
        <dbReference type="Proteomes" id="UP000490800"/>
    </source>
</evidence>
<evidence type="ECO:0000256" key="3">
    <source>
        <dbReference type="ARBA" id="ARBA00022670"/>
    </source>
</evidence>
<dbReference type="Pfam" id="PF00246">
    <property type="entry name" value="Peptidase_M14"/>
    <property type="match status" value="1"/>
</dbReference>
<accession>A0A7X3JY59</accession>
<dbReference type="PROSITE" id="PS52035">
    <property type="entry name" value="PEPTIDASE_M14"/>
    <property type="match status" value="1"/>
</dbReference>
<keyword evidence="8" id="KW-0732">Signal</keyword>
<dbReference type="PANTHER" id="PTHR11705:SF143">
    <property type="entry name" value="SLL0236 PROTEIN"/>
    <property type="match status" value="1"/>
</dbReference>
<evidence type="ECO:0000256" key="8">
    <source>
        <dbReference type="SAM" id="SignalP"/>
    </source>
</evidence>
<evidence type="ECO:0000256" key="2">
    <source>
        <dbReference type="ARBA" id="ARBA00005988"/>
    </source>
</evidence>
<evidence type="ECO:0000313" key="10">
    <source>
        <dbReference type="EMBL" id="MVO98763.1"/>
    </source>
</evidence>
<keyword evidence="3" id="KW-0645">Protease</keyword>
<comment type="cofactor">
    <cofactor evidence="1">
        <name>Zn(2+)</name>
        <dbReference type="ChEBI" id="CHEBI:29105"/>
    </cofactor>
</comment>
<keyword evidence="6" id="KW-0482">Metalloprotease</keyword>
<comment type="similarity">
    <text evidence="2 7">Belongs to the peptidase M14 family.</text>
</comment>
<dbReference type="GO" id="GO:0006508">
    <property type="term" value="P:proteolysis"/>
    <property type="evidence" value="ECO:0007669"/>
    <property type="project" value="UniProtKB-KW"/>
</dbReference>
<feature type="domain" description="Peptidase M14" evidence="9">
    <location>
        <begin position="37"/>
        <end position="333"/>
    </location>
</feature>
<dbReference type="GO" id="GO:0005615">
    <property type="term" value="C:extracellular space"/>
    <property type="evidence" value="ECO:0007669"/>
    <property type="project" value="TreeGrafter"/>
</dbReference>
<evidence type="ECO:0000259" key="9">
    <source>
        <dbReference type="PROSITE" id="PS52035"/>
    </source>
</evidence>
<name>A0A7X3JY59_9BACL</name>
<dbReference type="EMBL" id="RHLK01000002">
    <property type="protein sequence ID" value="MVO98763.1"/>
    <property type="molecule type" value="Genomic_DNA"/>
</dbReference>
<comment type="caution">
    <text evidence="10">The sequence shown here is derived from an EMBL/GenBank/DDBJ whole genome shotgun (WGS) entry which is preliminary data.</text>
</comment>
<dbReference type="AlphaFoldDB" id="A0A7X3JY59"/>
<feature type="active site" description="Proton donor/acceptor" evidence="7">
    <location>
        <position position="300"/>
    </location>
</feature>
<dbReference type="OrthoDB" id="9802862at2"/>
<dbReference type="InterPro" id="IPR034274">
    <property type="entry name" value="ENP1_M14_CPD"/>
</dbReference>
<dbReference type="GO" id="GO:0004181">
    <property type="term" value="F:metallocarboxypeptidase activity"/>
    <property type="evidence" value="ECO:0007669"/>
    <property type="project" value="InterPro"/>
</dbReference>
<dbReference type="RefSeq" id="WP_157333236.1">
    <property type="nucleotide sequence ID" value="NZ_RHLK01000002.1"/>
</dbReference>
<keyword evidence="4" id="KW-0378">Hydrolase</keyword>
<evidence type="ECO:0000256" key="4">
    <source>
        <dbReference type="ARBA" id="ARBA00022801"/>
    </source>
</evidence>
<proteinExistence type="inferred from homology"/>
<dbReference type="Proteomes" id="UP000490800">
    <property type="component" value="Unassembled WGS sequence"/>
</dbReference>
<sequence>MTTKLWRTLLLIVVLIPYLFGSPNQAAAAADIVNPNQTYTYELMTDNIRQLAQAYPELIEYKSIGTTLYGRDIWAVRLGTGDANVLINASHHAREWLTTSLVMNMIDDYAQLYANDDSLNGRNLQTLLKNSSIWFVPMVNPDGVTLQQKGASAFPAEVRSSLIAMNGKSTDFSRWKANAQGIDLNRQYPAEWDSILYNSGYPGYKNYKGTEPLQTNETKALVKFTEEIDPEIGIAYHSSGRILYWHFHTLEENLERDRSIMSQIENLTGYTPVKPTANPSGGGYTDWFIQALGRPGLTPEIGRYGGENSLPLSEFPSIWKENRAVGIVAAEKGFELWQKRVPVETKNTDLILMAPVAVYTKPDSRYPLNASLTAQPLKSDARIGNWFRVETWVGKSWVHVKHPITGKIEEKETKLTLTGKTAMHREPREGSAIVAELSPQSVTAFEQLGNWYHIHTWLGDVWIQIQQPK</sequence>
<organism evidence="10 11">
    <name type="scientific">Paenibacillus lutrae</name>
    <dbReference type="NCBI Taxonomy" id="2078573"/>
    <lineage>
        <taxon>Bacteria</taxon>
        <taxon>Bacillati</taxon>
        <taxon>Bacillota</taxon>
        <taxon>Bacilli</taxon>
        <taxon>Bacillales</taxon>
        <taxon>Paenibacillaceae</taxon>
        <taxon>Paenibacillus</taxon>
    </lineage>
</organism>
<keyword evidence="11" id="KW-1185">Reference proteome</keyword>
<protein>
    <submittedName>
        <fullName evidence="10">Gamma-D-glutamyl-meso-diaminopimelate peptidase</fullName>
    </submittedName>
</protein>
<gene>
    <name evidence="10" type="ORF">EDM21_04380</name>
</gene>
<evidence type="ECO:0000256" key="6">
    <source>
        <dbReference type="ARBA" id="ARBA00023049"/>
    </source>
</evidence>
<feature type="chain" id="PRO_5038700441" evidence="8">
    <location>
        <begin position="27"/>
        <end position="469"/>
    </location>
</feature>
<dbReference type="SMART" id="SM00631">
    <property type="entry name" value="Zn_pept"/>
    <property type="match status" value="1"/>
</dbReference>
<feature type="signal peptide" evidence="8">
    <location>
        <begin position="1"/>
        <end position="26"/>
    </location>
</feature>
<dbReference type="PANTHER" id="PTHR11705">
    <property type="entry name" value="PROTEASE FAMILY M14 CARBOXYPEPTIDASE A,B"/>
    <property type="match status" value="1"/>
</dbReference>
<dbReference type="PRINTS" id="PR00765">
    <property type="entry name" value="CRBOXYPTASEA"/>
</dbReference>
<dbReference type="SUPFAM" id="SSF53187">
    <property type="entry name" value="Zn-dependent exopeptidases"/>
    <property type="match status" value="1"/>
</dbReference>
<dbReference type="GO" id="GO:0008270">
    <property type="term" value="F:zinc ion binding"/>
    <property type="evidence" value="ECO:0007669"/>
    <property type="project" value="InterPro"/>
</dbReference>
<dbReference type="InterPro" id="IPR000834">
    <property type="entry name" value="Peptidase_M14"/>
</dbReference>
<dbReference type="Gene3D" id="3.40.630.10">
    <property type="entry name" value="Zn peptidases"/>
    <property type="match status" value="1"/>
</dbReference>
<evidence type="ECO:0000256" key="1">
    <source>
        <dbReference type="ARBA" id="ARBA00001947"/>
    </source>
</evidence>
<reference evidence="10 11" key="1">
    <citation type="journal article" date="2019" name="Microorganisms">
        <title>Paenibacillus lutrae sp. nov., A Chitinolytic Species Isolated from A River Otter in Castril Natural Park, Granada, Spain.</title>
        <authorList>
            <person name="Rodriguez M."/>
            <person name="Reina J.C."/>
            <person name="Bejar V."/>
            <person name="Llamas I."/>
        </authorList>
    </citation>
    <scope>NUCLEOTIDE SEQUENCE [LARGE SCALE GENOMIC DNA]</scope>
    <source>
        <strain evidence="10 11">N10</strain>
    </source>
</reference>
<evidence type="ECO:0000256" key="7">
    <source>
        <dbReference type="PROSITE-ProRule" id="PRU01379"/>
    </source>
</evidence>